<comment type="caution">
    <text evidence="5">The sequence shown here is derived from an EMBL/GenBank/DDBJ whole genome shotgun (WGS) entry which is preliminary data.</text>
</comment>
<feature type="non-terminal residue" evidence="5">
    <location>
        <position position="616"/>
    </location>
</feature>
<keyword evidence="6" id="KW-1185">Reference proteome</keyword>
<dbReference type="InterPro" id="IPR023753">
    <property type="entry name" value="FAD/NAD-binding_dom"/>
</dbReference>
<dbReference type="InterPro" id="IPR017896">
    <property type="entry name" value="4Fe4S_Fe-S-bd"/>
</dbReference>
<dbReference type="PANTHER" id="PTHR42783:SF3">
    <property type="entry name" value="GLUTAMATE SYNTHASE [NADPH] SMALL CHAIN-RELATED"/>
    <property type="match status" value="1"/>
</dbReference>
<dbReference type="SUPFAM" id="SSF51971">
    <property type="entry name" value="Nucleotide-binding domain"/>
    <property type="match status" value="1"/>
</dbReference>
<keyword evidence="3" id="KW-0411">Iron-sulfur</keyword>
<dbReference type="PRINTS" id="PR00419">
    <property type="entry name" value="ADXRDTASE"/>
</dbReference>
<keyword evidence="2" id="KW-0408">Iron</keyword>
<protein>
    <submittedName>
        <fullName evidence="5">NAD(P)-binding protein</fullName>
    </submittedName>
</protein>
<dbReference type="EMBL" id="JAUCGM010000433">
    <property type="protein sequence ID" value="MDM8563071.1"/>
    <property type="molecule type" value="Genomic_DNA"/>
</dbReference>
<proteinExistence type="predicted"/>
<dbReference type="PROSITE" id="PS00198">
    <property type="entry name" value="4FE4S_FER_1"/>
    <property type="match status" value="1"/>
</dbReference>
<reference evidence="5" key="1">
    <citation type="submission" date="2023-06" db="EMBL/GenBank/DDBJ databases">
        <title>Uncultivated large filamentous bacteria from sulfidic sediments reveal new species and different genomic features in energy metabolism and defense.</title>
        <authorList>
            <person name="Fonseca A."/>
        </authorList>
    </citation>
    <scope>NUCLEOTIDE SEQUENCE</scope>
    <source>
        <strain evidence="5">HSG4</strain>
    </source>
</reference>
<gene>
    <name evidence="5" type="ORF">QUF54_06940</name>
</gene>
<evidence type="ECO:0000256" key="1">
    <source>
        <dbReference type="ARBA" id="ARBA00022723"/>
    </source>
</evidence>
<evidence type="ECO:0000256" key="2">
    <source>
        <dbReference type="ARBA" id="ARBA00023004"/>
    </source>
</evidence>
<dbReference type="Pfam" id="PF07992">
    <property type="entry name" value="Pyr_redox_2"/>
    <property type="match status" value="1"/>
</dbReference>
<dbReference type="Proteomes" id="UP001171945">
    <property type="component" value="Unassembled WGS sequence"/>
</dbReference>
<dbReference type="Gene3D" id="1.10.1060.10">
    <property type="entry name" value="Alpha-helical ferredoxin"/>
    <property type="match status" value="1"/>
</dbReference>
<name>A0ABT7VU41_9GAMM</name>
<dbReference type="InterPro" id="IPR017900">
    <property type="entry name" value="4Fe4S_Fe_S_CS"/>
</dbReference>
<keyword evidence="1" id="KW-0479">Metal-binding</keyword>
<dbReference type="Pfam" id="PF14691">
    <property type="entry name" value="Fer4_20"/>
    <property type="match status" value="1"/>
</dbReference>
<dbReference type="Gene3D" id="3.30.70.20">
    <property type="match status" value="1"/>
</dbReference>
<sequence length="616" mass="68598">HVPWSKDVIQIGESYICPTYVHRTPPCQASCPSGHDIRGWLSIVRGLDKPPKGMAWEEYAFQRMTKSNPFPAVMGRVCPAPCEDGCNRNEVENFVGINSVEQYIGDWAREHNLTFPKPEKETGKKVAIIGGGPAGLAAAYFLRLRGHSCTIFEEYSELGGMMSFGIPGYRVPRDVLKHEIDRILDMDVEVKLNTRVGRDILIPELEKEYDSIFWGVGATSGKALPIPGAEAPNCVDGMVFLRAFNEGRLQHLSGRILVVGAGDTAMDVAAVARRIGHISQIHEKDRPENVLLGQAVHDIATAANRQGGDVWIVYRRPISKAPATKHELDAIIEEGVEIHESLAPLEVIRGEDGRATALRVQPVDWVNGKMVPKEGEEFNIECTMIVGATGQKGDYTGIEELDNGWGLIDADKTYQVKSKQGHFVAGDAVKLLLLTTAIGQAPISVEGIDKHLNGEEIAARPKVDTHHFNLLEELKIQNLQPEEYNHQQNWGTDEAKFAVHNYEDRSFAEVIPQDQLFLAHFPYEARNLLDEVDMDPEKVLSNFNERFSGLTEEQVKAEANRCMSCGMCFECDNCVIYCPQDAIFRVKKDQHTMGRYVDTDYNKCVGCHICKDVCPT</sequence>
<dbReference type="Gene3D" id="3.50.50.60">
    <property type="entry name" value="FAD/NAD(P)-binding domain"/>
    <property type="match status" value="2"/>
</dbReference>
<dbReference type="NCBIfam" id="NF009410">
    <property type="entry name" value="PRK12771.1"/>
    <property type="match status" value="1"/>
</dbReference>
<dbReference type="InterPro" id="IPR009051">
    <property type="entry name" value="Helical_ferredxn"/>
</dbReference>
<dbReference type="InterPro" id="IPR036188">
    <property type="entry name" value="FAD/NAD-bd_sf"/>
</dbReference>
<accession>A0ABT7VU41</accession>
<dbReference type="PROSITE" id="PS51379">
    <property type="entry name" value="4FE4S_FER_2"/>
    <property type="match status" value="2"/>
</dbReference>
<feature type="non-terminal residue" evidence="5">
    <location>
        <position position="1"/>
    </location>
</feature>
<evidence type="ECO:0000256" key="3">
    <source>
        <dbReference type="ARBA" id="ARBA00023014"/>
    </source>
</evidence>
<dbReference type="PANTHER" id="PTHR42783">
    <property type="entry name" value="GLUTAMATE SYNTHASE [NADPH] SMALL CHAIN"/>
    <property type="match status" value="1"/>
</dbReference>
<dbReference type="InterPro" id="IPR028261">
    <property type="entry name" value="DPD_II"/>
</dbReference>
<feature type="domain" description="4Fe-4S ferredoxin-type" evidence="4">
    <location>
        <begin position="568"/>
        <end position="589"/>
    </location>
</feature>
<evidence type="ECO:0000313" key="6">
    <source>
        <dbReference type="Proteomes" id="UP001171945"/>
    </source>
</evidence>
<dbReference type="SUPFAM" id="SSF46548">
    <property type="entry name" value="alpha-helical ferredoxin"/>
    <property type="match status" value="2"/>
</dbReference>
<dbReference type="Pfam" id="PF12838">
    <property type="entry name" value="Fer4_7"/>
    <property type="match status" value="1"/>
</dbReference>
<feature type="domain" description="4Fe-4S ferredoxin-type" evidence="4">
    <location>
        <begin position="595"/>
        <end position="616"/>
    </location>
</feature>
<organism evidence="5 6">
    <name type="scientific">Candidatus Marithioploca araucensis</name>
    <dbReference type="NCBI Taxonomy" id="70273"/>
    <lineage>
        <taxon>Bacteria</taxon>
        <taxon>Pseudomonadati</taxon>
        <taxon>Pseudomonadota</taxon>
        <taxon>Gammaproteobacteria</taxon>
        <taxon>Thiotrichales</taxon>
        <taxon>Thiotrichaceae</taxon>
        <taxon>Candidatus Marithioploca</taxon>
    </lineage>
</organism>
<evidence type="ECO:0000313" key="5">
    <source>
        <dbReference type="EMBL" id="MDM8563071.1"/>
    </source>
</evidence>
<evidence type="ECO:0000259" key="4">
    <source>
        <dbReference type="PROSITE" id="PS51379"/>
    </source>
</evidence>